<accession>A0A076L222</accession>
<protein>
    <submittedName>
        <fullName evidence="2">BLTX240</fullName>
    </submittedName>
</protein>
<keyword evidence="1" id="KW-1133">Transmembrane helix</keyword>
<dbReference type="EMBL" id="KF433310">
    <property type="protein sequence ID" value="AII97634.1"/>
    <property type="molecule type" value="mRNA"/>
</dbReference>
<sequence length="41" mass="5167">MGCLINYVTVFFLSFYLFLSRLFFFIIFKKKHKYAINFIFW</sequence>
<evidence type="ECO:0000256" key="1">
    <source>
        <dbReference type="SAM" id="Phobius"/>
    </source>
</evidence>
<reference evidence="2" key="1">
    <citation type="submission" date="2013-07" db="EMBL/GenBank/DDBJ databases">
        <title>Nephila pilipes venom gland.</title>
        <authorList>
            <person name="Huo L.J."/>
        </authorList>
    </citation>
    <scope>NUCLEOTIDE SEQUENCE</scope>
    <source>
        <tissue evidence="2">Venom gland</tissue>
    </source>
</reference>
<dbReference type="AlphaFoldDB" id="A0A076L222"/>
<keyword evidence="1" id="KW-0812">Transmembrane</keyword>
<keyword evidence="1" id="KW-0472">Membrane</keyword>
<name>A0A076L222_NEPPI</name>
<feature type="transmembrane region" description="Helical" evidence="1">
    <location>
        <begin position="6"/>
        <end position="28"/>
    </location>
</feature>
<organism evidence="2">
    <name type="scientific">Nephila pilipes</name>
    <name type="common">Giant wood spider</name>
    <name type="synonym">Nephila maculata</name>
    <dbReference type="NCBI Taxonomy" id="299642"/>
    <lineage>
        <taxon>Eukaryota</taxon>
        <taxon>Metazoa</taxon>
        <taxon>Ecdysozoa</taxon>
        <taxon>Arthropoda</taxon>
        <taxon>Chelicerata</taxon>
        <taxon>Arachnida</taxon>
        <taxon>Araneae</taxon>
        <taxon>Araneomorphae</taxon>
        <taxon>Entelegynae</taxon>
        <taxon>Araneoidea</taxon>
        <taxon>Nephilidae</taxon>
        <taxon>Nephila</taxon>
    </lineage>
</organism>
<proteinExistence type="evidence at transcript level"/>
<evidence type="ECO:0000313" key="2">
    <source>
        <dbReference type="EMBL" id="AII97634.1"/>
    </source>
</evidence>